<organism evidence="2 3">
    <name type="scientific">Acrocarpospora corrugata</name>
    <dbReference type="NCBI Taxonomy" id="35763"/>
    <lineage>
        <taxon>Bacteria</taxon>
        <taxon>Bacillati</taxon>
        <taxon>Actinomycetota</taxon>
        <taxon>Actinomycetes</taxon>
        <taxon>Streptosporangiales</taxon>
        <taxon>Streptosporangiaceae</taxon>
        <taxon>Acrocarpospora</taxon>
    </lineage>
</organism>
<dbReference type="SMART" id="SM00960">
    <property type="entry name" value="Robl_LC7"/>
    <property type="match status" value="1"/>
</dbReference>
<evidence type="ECO:0000313" key="2">
    <source>
        <dbReference type="EMBL" id="GER99690.1"/>
    </source>
</evidence>
<accession>A0A5M3VXZ7</accession>
<reference evidence="2 3" key="1">
    <citation type="submission" date="2019-10" db="EMBL/GenBank/DDBJ databases">
        <title>Whole genome shotgun sequence of Acrocarpospora corrugata NBRC 13972.</title>
        <authorList>
            <person name="Ichikawa N."/>
            <person name="Kimura A."/>
            <person name="Kitahashi Y."/>
            <person name="Komaki H."/>
            <person name="Oguchi A."/>
        </authorList>
    </citation>
    <scope>NUCLEOTIDE SEQUENCE [LARGE SCALE GENOMIC DNA]</scope>
    <source>
        <strain evidence="2 3">NBRC 13972</strain>
    </source>
</reference>
<keyword evidence="3" id="KW-1185">Reference proteome</keyword>
<evidence type="ECO:0000313" key="3">
    <source>
        <dbReference type="Proteomes" id="UP000334990"/>
    </source>
</evidence>
<dbReference type="EMBL" id="BLAD01000041">
    <property type="protein sequence ID" value="GER99690.1"/>
    <property type="molecule type" value="Genomic_DNA"/>
</dbReference>
<sequence>MITRPWLKRAGKGFSMDLRREIHEEMMLLRGRTPEITGLLVCTADGMLVSADIAGGVDQTAALTSAVLSMSRRMTDLTQVGELVETLISGTRGYTACYAAGPKLVLTVLAAQGANLGLLRIEGRKTAAKIAAIVEHE</sequence>
<dbReference type="Proteomes" id="UP000334990">
    <property type="component" value="Unassembled WGS sequence"/>
</dbReference>
<dbReference type="InterPro" id="IPR004942">
    <property type="entry name" value="Roadblock/LAMTOR2_dom"/>
</dbReference>
<dbReference type="RefSeq" id="WP_246238512.1">
    <property type="nucleotide sequence ID" value="NZ_BAAABN010000020.1"/>
</dbReference>
<dbReference type="SUPFAM" id="SSF103196">
    <property type="entry name" value="Roadblock/LC7 domain"/>
    <property type="match status" value="1"/>
</dbReference>
<protein>
    <recommendedName>
        <fullName evidence="1">Roadblock/LAMTOR2 domain-containing protein</fullName>
    </recommendedName>
</protein>
<feature type="domain" description="Roadblock/LAMTOR2" evidence="1">
    <location>
        <begin position="23"/>
        <end position="110"/>
    </location>
</feature>
<dbReference type="Gene3D" id="3.30.450.30">
    <property type="entry name" value="Dynein light chain 2a, cytoplasmic"/>
    <property type="match status" value="1"/>
</dbReference>
<dbReference type="Pfam" id="PF03259">
    <property type="entry name" value="Robl_LC7"/>
    <property type="match status" value="1"/>
</dbReference>
<evidence type="ECO:0000259" key="1">
    <source>
        <dbReference type="SMART" id="SM00960"/>
    </source>
</evidence>
<comment type="caution">
    <text evidence="2">The sequence shown here is derived from an EMBL/GenBank/DDBJ whole genome shotgun (WGS) entry which is preliminary data.</text>
</comment>
<name>A0A5M3VXZ7_9ACTN</name>
<gene>
    <name evidence="2" type="ORF">Acor_17540</name>
</gene>
<proteinExistence type="predicted"/>
<dbReference type="AlphaFoldDB" id="A0A5M3VXZ7"/>